<feature type="compositionally biased region" description="Polar residues" evidence="4">
    <location>
        <begin position="52"/>
        <end position="61"/>
    </location>
</feature>
<dbReference type="Gene3D" id="1.20.58.630">
    <property type="match status" value="1"/>
</dbReference>
<dbReference type="Pfam" id="PF06367">
    <property type="entry name" value="Drf_FH3"/>
    <property type="match status" value="1"/>
</dbReference>
<dbReference type="Gene3D" id="1.10.238.150">
    <property type="entry name" value="Formin, FH3 diaphanous domain"/>
    <property type="match status" value="1"/>
</dbReference>
<feature type="region of interest" description="Disordered" evidence="4">
    <location>
        <begin position="398"/>
        <end position="476"/>
    </location>
</feature>
<dbReference type="InterPro" id="IPR051412">
    <property type="entry name" value="Formin_Homology_Diaphanous_sf"/>
</dbReference>
<dbReference type="PROSITE" id="PS51232">
    <property type="entry name" value="GBD_FH3"/>
    <property type="match status" value="1"/>
</dbReference>
<feature type="compositionally biased region" description="Low complexity" evidence="4">
    <location>
        <begin position="1"/>
        <end position="13"/>
    </location>
</feature>
<evidence type="ECO:0000256" key="2">
    <source>
        <dbReference type="ARBA" id="ARBA00023054"/>
    </source>
</evidence>
<dbReference type="PANTHER" id="PTHR45691:SF4">
    <property type="entry name" value="PROTEIN DIAPHANOUS HOMOLOG 1"/>
    <property type="match status" value="1"/>
</dbReference>
<dbReference type="Gene3D" id="1.20.58.2220">
    <property type="entry name" value="Formin, FH2 domain"/>
    <property type="match status" value="1"/>
</dbReference>
<evidence type="ECO:0000259" key="6">
    <source>
        <dbReference type="PROSITE" id="PS51444"/>
    </source>
</evidence>
<feature type="compositionally biased region" description="Pro residues" evidence="4">
    <location>
        <begin position="447"/>
        <end position="476"/>
    </location>
</feature>
<feature type="coiled-coil region" evidence="3">
    <location>
        <begin position="870"/>
        <end position="911"/>
    </location>
</feature>
<dbReference type="GO" id="GO:0031267">
    <property type="term" value="F:small GTPase binding"/>
    <property type="evidence" value="ECO:0007669"/>
    <property type="project" value="InterPro"/>
</dbReference>
<dbReference type="Pfam" id="PF02181">
    <property type="entry name" value="FH2"/>
    <property type="match status" value="1"/>
</dbReference>
<reference evidence="7" key="3">
    <citation type="submission" date="2025-09" db="UniProtKB">
        <authorList>
            <consortium name="Ensembl"/>
        </authorList>
    </citation>
    <scope>IDENTIFICATION</scope>
</reference>
<dbReference type="Gene3D" id="1.10.20.40">
    <property type="entry name" value="Formin, diaphanous GTPase-binding domain"/>
    <property type="match status" value="1"/>
</dbReference>
<evidence type="ECO:0000313" key="7">
    <source>
        <dbReference type="Ensembl" id="ENSGACP00000041803.1"/>
    </source>
</evidence>
<dbReference type="InterPro" id="IPR011989">
    <property type="entry name" value="ARM-like"/>
</dbReference>
<dbReference type="SUPFAM" id="SSF48371">
    <property type="entry name" value="ARM repeat"/>
    <property type="match status" value="1"/>
</dbReference>
<reference evidence="7 8" key="1">
    <citation type="journal article" date="2021" name="G3 (Bethesda)">
        <title>Improved contiguity of the threespine stickleback genome using long-read sequencing.</title>
        <authorList>
            <person name="Nath S."/>
            <person name="Shaw D.E."/>
            <person name="White M.A."/>
        </authorList>
    </citation>
    <scope>NUCLEOTIDE SEQUENCE [LARGE SCALE GENOMIC DNA]</scope>
    <source>
        <strain evidence="7 8">Lake Benthic</strain>
    </source>
</reference>
<dbReference type="GeneTree" id="ENSGT00940000159910"/>
<dbReference type="Proteomes" id="UP000007635">
    <property type="component" value="Chromosome IV"/>
</dbReference>
<feature type="region of interest" description="Disordered" evidence="4">
    <location>
        <begin position="1"/>
        <end position="63"/>
    </location>
</feature>
<proteinExistence type="inferred from homology"/>
<dbReference type="InterPro" id="IPR016024">
    <property type="entry name" value="ARM-type_fold"/>
</dbReference>
<keyword evidence="8" id="KW-1185">Reference proteome</keyword>
<dbReference type="GO" id="GO:0005884">
    <property type="term" value="C:actin filament"/>
    <property type="evidence" value="ECO:0007669"/>
    <property type="project" value="TreeGrafter"/>
</dbReference>
<organism evidence="7 8">
    <name type="scientific">Gasterosteus aculeatus aculeatus</name>
    <name type="common">three-spined stickleback</name>
    <dbReference type="NCBI Taxonomy" id="481459"/>
    <lineage>
        <taxon>Eukaryota</taxon>
        <taxon>Metazoa</taxon>
        <taxon>Chordata</taxon>
        <taxon>Craniata</taxon>
        <taxon>Vertebrata</taxon>
        <taxon>Euteleostomi</taxon>
        <taxon>Actinopterygii</taxon>
        <taxon>Neopterygii</taxon>
        <taxon>Teleostei</taxon>
        <taxon>Neoteleostei</taxon>
        <taxon>Acanthomorphata</taxon>
        <taxon>Eupercaria</taxon>
        <taxon>Perciformes</taxon>
        <taxon>Cottioidei</taxon>
        <taxon>Gasterosteales</taxon>
        <taxon>Gasterosteidae</taxon>
        <taxon>Gasterosteus</taxon>
    </lineage>
</organism>
<sequence length="998" mass="112904">MDPNTGSSASASGPKKDKKPKKNYEDGEGKKKFLERFTSMRMKKDKEKPGQAPSQRHSSAASYEIGPQSAMLHDHSDEYVLELFEQMLVDMNLNGEKQEPLRAKDIMIKREMVSQYLHTSKSVSTQTHGQNQKESTKSAMMYIQELKSDYRDTQLLSCLESLRVSLNNNPVSWVQTFGNEGLALLLNLLKRLQEDKDEMVGVKCQHEIIRCLKAFMNNKGGCMQLINALISRADELDFRIHIRSELLRLGLRDQLTVVLVETIQSCCVTLCCCLYWLSLNWFCFNDVREVFEILVNTVKDSKGENHFLSLLQHLLLIRNDYLARPQYYKLIDESVAQIVLHRNGADPDFKCRHLSLNVEGLIDNMVDQTKVEASEAKAAEMEKKVKYTHSFTVDVQNEKTNAQQQQPTSSSIPRHSLPGMPGPPPPPPSLACRDLLHPGPPWHGRTSPPPPLPEMRPPPPPPLPEFPGIPPPPPGPGIPQPPQFGMEGWVAPAPPSLPYGLQPKKDYKPEVQLKRANWSKIGPEDLSEKSFWTKAKEETLETSELFAKLTLAFSSQTKDVGEQDGADEKKQLQKKKVKELKILDSKCSQNLSIFLGSFRVPYEEIKNAILEVNEKVITESMVQSLIKLLPEAEQLGVLAEMKDEYNDLAESEQFAVVMSGVKRLTPRLQAVLFKLQFEEQLNNIKPDVVSVTAACEELSQSQAFTKLLEIILLVGNYMNAGSRNGKAFGFSMSYLCKLRDTKSADLKQTLLHFLVDVCQEQHPEVMGFADELIHVEKASRVSAETLQKNLDQMGRQIKNLKKDLETFPPPQSDKDLFVEKMSISSLFKQFEKLDMLHKNMEKQYNDLGEYFVFDPRKISVEEFFGDLNTFKNMFQQAVKENQKRKEAEEKIKRAKLAREKADKEKEAKLKNQSLDINAGHLLLGRICLPLCVTESRRNTPSISLHSPQTPVGGSQSPCFYGLSVCFECIPPLWLRSCSPGTPQSKCAAAYYKMTTSCY</sequence>
<dbReference type="InterPro" id="IPR010473">
    <property type="entry name" value="GTPase-bd"/>
</dbReference>
<dbReference type="InterPro" id="IPR014768">
    <property type="entry name" value="GBD/FH3_dom"/>
</dbReference>
<comment type="similarity">
    <text evidence="1">Belongs to the formin homology family. Diaphanous subfamily.</text>
</comment>
<feature type="compositionally biased region" description="Polar residues" evidence="4">
    <location>
        <begin position="398"/>
        <end position="413"/>
    </location>
</feature>
<feature type="domain" description="FH2" evidence="6">
    <location>
        <begin position="503"/>
        <end position="900"/>
    </location>
</feature>
<dbReference type="GO" id="GO:0003779">
    <property type="term" value="F:actin binding"/>
    <property type="evidence" value="ECO:0007669"/>
    <property type="project" value="InterPro"/>
</dbReference>
<evidence type="ECO:0008006" key="9">
    <source>
        <dbReference type="Google" id="ProtNLM"/>
    </source>
</evidence>
<reference evidence="7" key="2">
    <citation type="submission" date="2025-08" db="UniProtKB">
        <authorList>
            <consortium name="Ensembl"/>
        </authorList>
    </citation>
    <scope>IDENTIFICATION</scope>
</reference>
<evidence type="ECO:0000256" key="4">
    <source>
        <dbReference type="SAM" id="MobiDB-lite"/>
    </source>
</evidence>
<dbReference type="AlphaFoldDB" id="A0AAQ4PU68"/>
<keyword evidence="2 3" id="KW-0175">Coiled coil</keyword>
<dbReference type="Ensembl" id="ENSGACT00000038816.1">
    <property type="protein sequence ID" value="ENSGACP00000041803.1"/>
    <property type="gene ID" value="ENSGACG00000017896.2"/>
</dbReference>
<dbReference type="SUPFAM" id="SSF101447">
    <property type="entry name" value="Formin homology 2 domain (FH2 domain)"/>
    <property type="match status" value="1"/>
</dbReference>
<dbReference type="SMART" id="SM00498">
    <property type="entry name" value="FH2"/>
    <property type="match status" value="1"/>
</dbReference>
<evidence type="ECO:0000256" key="1">
    <source>
        <dbReference type="ARBA" id="ARBA00008214"/>
    </source>
</evidence>
<evidence type="ECO:0000256" key="3">
    <source>
        <dbReference type="SAM" id="Coils"/>
    </source>
</evidence>
<feature type="compositionally biased region" description="Pro residues" evidence="4">
    <location>
        <begin position="420"/>
        <end position="429"/>
    </location>
</feature>
<evidence type="ECO:0000259" key="5">
    <source>
        <dbReference type="PROSITE" id="PS51232"/>
    </source>
</evidence>
<dbReference type="PROSITE" id="PS51444">
    <property type="entry name" value="FH2"/>
    <property type="match status" value="1"/>
</dbReference>
<dbReference type="Pfam" id="PF06371">
    <property type="entry name" value="Drf_GBD"/>
    <property type="match status" value="1"/>
</dbReference>
<dbReference type="SMART" id="SM01139">
    <property type="entry name" value="Drf_FH3"/>
    <property type="match status" value="1"/>
</dbReference>
<dbReference type="GO" id="GO:0030041">
    <property type="term" value="P:actin filament polymerization"/>
    <property type="evidence" value="ECO:0007669"/>
    <property type="project" value="TreeGrafter"/>
</dbReference>
<protein>
    <recommendedName>
        <fullName evidence="9">Diaphanous related formin 1</fullName>
    </recommendedName>
</protein>
<accession>A0AAQ4PU68</accession>
<dbReference type="PANTHER" id="PTHR45691">
    <property type="entry name" value="PROTEIN DIAPHANOUS"/>
    <property type="match status" value="1"/>
</dbReference>
<dbReference type="InterPro" id="IPR042201">
    <property type="entry name" value="FH2_Formin_sf"/>
</dbReference>
<name>A0AAQ4PU68_GASAC</name>
<dbReference type="SMART" id="SM01140">
    <property type="entry name" value="Drf_GBD"/>
    <property type="match status" value="1"/>
</dbReference>
<dbReference type="Gene3D" id="1.25.10.10">
    <property type="entry name" value="Leucine-rich Repeat Variant"/>
    <property type="match status" value="2"/>
</dbReference>
<dbReference type="InterPro" id="IPR010472">
    <property type="entry name" value="FH3_dom"/>
</dbReference>
<dbReference type="InterPro" id="IPR044933">
    <property type="entry name" value="DIA_GBD_sf"/>
</dbReference>
<dbReference type="Gene3D" id="6.10.30.30">
    <property type="match status" value="1"/>
</dbReference>
<feature type="domain" description="GBD/FH3" evidence="5">
    <location>
        <begin position="72"/>
        <end position="451"/>
    </location>
</feature>
<evidence type="ECO:0000313" key="8">
    <source>
        <dbReference type="Proteomes" id="UP000007635"/>
    </source>
</evidence>
<dbReference type="InterPro" id="IPR015425">
    <property type="entry name" value="FH2_Formin"/>
</dbReference>
<feature type="compositionally biased region" description="Basic and acidic residues" evidence="4">
    <location>
        <begin position="22"/>
        <end position="35"/>
    </location>
</feature>